<dbReference type="EMBL" id="JBHUDY010000001">
    <property type="protein sequence ID" value="MFD1612621.1"/>
    <property type="molecule type" value="Genomic_DNA"/>
</dbReference>
<dbReference type="SUPFAM" id="SSF53756">
    <property type="entry name" value="UDP-Glycosyltransferase/glycogen phosphorylase"/>
    <property type="match status" value="1"/>
</dbReference>
<proteinExistence type="predicted"/>
<accession>A0ABW4I594</accession>
<dbReference type="PANTHER" id="PTHR12526">
    <property type="entry name" value="GLYCOSYLTRANSFERASE"/>
    <property type="match status" value="1"/>
</dbReference>
<name>A0ABW4I594_9SPHN</name>
<evidence type="ECO:0000313" key="2">
    <source>
        <dbReference type="Proteomes" id="UP001597115"/>
    </source>
</evidence>
<protein>
    <submittedName>
        <fullName evidence="1">Glycosyltransferase family 4 protein</fullName>
        <ecNumber evidence="1">2.4.-.-</ecNumber>
    </submittedName>
</protein>
<gene>
    <name evidence="1" type="ORF">ACFSCW_12490</name>
</gene>
<dbReference type="Pfam" id="PF13692">
    <property type="entry name" value="Glyco_trans_1_4"/>
    <property type="match status" value="1"/>
</dbReference>
<dbReference type="Gene3D" id="3.40.50.2000">
    <property type="entry name" value="Glycogen Phosphorylase B"/>
    <property type="match status" value="2"/>
</dbReference>
<dbReference type="GO" id="GO:0016757">
    <property type="term" value="F:glycosyltransferase activity"/>
    <property type="evidence" value="ECO:0007669"/>
    <property type="project" value="UniProtKB-KW"/>
</dbReference>
<keyword evidence="1" id="KW-0328">Glycosyltransferase</keyword>
<sequence>MLFGIKQFQQGWGGAPESLRLLAKHLQEIDIACDVFDGRGLHRDVGKLDLLPEPGAPVSSFDFGDVAAYHSYWQAGPWQHPYRTWRIVRAMAPGQLFFYMPRGGLADIEFRRFRDLKKFPYYSLIERRILTRADRIVFSSEYERQSSYRARSVRAASIVIPDFFQNADLFTLAEERALRTQSPAREGGQLTVSFLAEIRPLKGLLPLIEGFIRFVRATRLSSRVVLKVAGGLRPGSRSYLASVQDMLRQSSDVRIELMGPLHHADRKTFYAQSDVFVVPSFSESYGLTVLEALSAGCTVIAGPNIGVLEYLPNVSGLTVMPAVNASEITRALHETSSQADFSLSARTKRRESAQLGIDFINRLALDRFGSFLR</sequence>
<reference evidence="2" key="1">
    <citation type="journal article" date="2019" name="Int. J. Syst. Evol. Microbiol.">
        <title>The Global Catalogue of Microorganisms (GCM) 10K type strain sequencing project: providing services to taxonomists for standard genome sequencing and annotation.</title>
        <authorList>
            <consortium name="The Broad Institute Genomics Platform"/>
            <consortium name="The Broad Institute Genome Sequencing Center for Infectious Disease"/>
            <person name="Wu L."/>
            <person name="Ma J."/>
        </authorList>
    </citation>
    <scope>NUCLEOTIDE SEQUENCE [LARGE SCALE GENOMIC DNA]</scope>
    <source>
        <strain evidence="2">CGMCC 1.16275</strain>
    </source>
</reference>
<comment type="caution">
    <text evidence="1">The sequence shown here is derived from an EMBL/GenBank/DDBJ whole genome shotgun (WGS) entry which is preliminary data.</text>
</comment>
<keyword evidence="2" id="KW-1185">Reference proteome</keyword>
<dbReference type="Proteomes" id="UP001597115">
    <property type="component" value="Unassembled WGS sequence"/>
</dbReference>
<dbReference type="RefSeq" id="WP_380889679.1">
    <property type="nucleotide sequence ID" value="NZ_JBHUDY010000001.1"/>
</dbReference>
<keyword evidence="1" id="KW-0808">Transferase</keyword>
<dbReference type="EC" id="2.4.-.-" evidence="1"/>
<organism evidence="1 2">
    <name type="scientific">Sphingomonas tabacisoli</name>
    <dbReference type="NCBI Taxonomy" id="2249466"/>
    <lineage>
        <taxon>Bacteria</taxon>
        <taxon>Pseudomonadati</taxon>
        <taxon>Pseudomonadota</taxon>
        <taxon>Alphaproteobacteria</taxon>
        <taxon>Sphingomonadales</taxon>
        <taxon>Sphingomonadaceae</taxon>
        <taxon>Sphingomonas</taxon>
    </lineage>
</organism>
<evidence type="ECO:0000313" key="1">
    <source>
        <dbReference type="EMBL" id="MFD1612621.1"/>
    </source>
</evidence>
<dbReference type="CDD" id="cd03801">
    <property type="entry name" value="GT4_PimA-like"/>
    <property type="match status" value="1"/>
</dbReference>